<evidence type="ECO:0008006" key="3">
    <source>
        <dbReference type="Google" id="ProtNLM"/>
    </source>
</evidence>
<dbReference type="HOGENOM" id="CLU_2325415_0_0_1"/>
<protein>
    <recommendedName>
        <fullName evidence="3">Ku C-terminal domain-containing protein</fullName>
    </recommendedName>
</protein>
<dbReference type="AlphaFoldDB" id="K3WQ92"/>
<evidence type="ECO:0000313" key="2">
    <source>
        <dbReference type="Proteomes" id="UP000019132"/>
    </source>
</evidence>
<organism evidence="1 2">
    <name type="scientific">Globisporangium ultimum (strain ATCC 200006 / CBS 805.95 / DAOM BR144)</name>
    <name type="common">Pythium ultimum</name>
    <dbReference type="NCBI Taxonomy" id="431595"/>
    <lineage>
        <taxon>Eukaryota</taxon>
        <taxon>Sar</taxon>
        <taxon>Stramenopiles</taxon>
        <taxon>Oomycota</taxon>
        <taxon>Peronosporomycetes</taxon>
        <taxon>Pythiales</taxon>
        <taxon>Pythiaceae</taxon>
        <taxon>Globisporangium</taxon>
    </lineage>
</organism>
<reference evidence="2" key="1">
    <citation type="journal article" date="2010" name="Genome Biol.">
        <title>Genome sequence of the necrotrophic plant pathogen Pythium ultimum reveals original pathogenicity mechanisms and effector repertoire.</title>
        <authorList>
            <person name="Levesque C.A."/>
            <person name="Brouwer H."/>
            <person name="Cano L."/>
            <person name="Hamilton J.P."/>
            <person name="Holt C."/>
            <person name="Huitema E."/>
            <person name="Raffaele S."/>
            <person name="Robideau G.P."/>
            <person name="Thines M."/>
            <person name="Win J."/>
            <person name="Zerillo M.M."/>
            <person name="Beakes G.W."/>
            <person name="Boore J.L."/>
            <person name="Busam D."/>
            <person name="Dumas B."/>
            <person name="Ferriera S."/>
            <person name="Fuerstenberg S.I."/>
            <person name="Gachon C.M."/>
            <person name="Gaulin E."/>
            <person name="Govers F."/>
            <person name="Grenville-Briggs L."/>
            <person name="Horner N."/>
            <person name="Hostetler J."/>
            <person name="Jiang R.H."/>
            <person name="Johnson J."/>
            <person name="Krajaejun T."/>
            <person name="Lin H."/>
            <person name="Meijer H.J."/>
            <person name="Moore B."/>
            <person name="Morris P."/>
            <person name="Phuntmart V."/>
            <person name="Puiu D."/>
            <person name="Shetty J."/>
            <person name="Stajich J.E."/>
            <person name="Tripathy S."/>
            <person name="Wawra S."/>
            <person name="van West P."/>
            <person name="Whitty B.R."/>
            <person name="Coutinho P.M."/>
            <person name="Henrissat B."/>
            <person name="Martin F."/>
            <person name="Thomas P.D."/>
            <person name="Tyler B.M."/>
            <person name="De Vries R.P."/>
            <person name="Kamoun S."/>
            <person name="Yandell M."/>
            <person name="Tisserat N."/>
            <person name="Buell C.R."/>
        </authorList>
    </citation>
    <scope>NUCLEOTIDE SEQUENCE</scope>
    <source>
        <strain evidence="2">DAOM:BR144</strain>
    </source>
</reference>
<name>K3WQ92_GLOUD</name>
<dbReference type="VEuPathDB" id="FungiDB:PYU1_G007119"/>
<evidence type="ECO:0000313" key="1">
    <source>
        <dbReference type="EnsemblProtists" id="PYU1_T007134"/>
    </source>
</evidence>
<accession>K3WQ92</accession>
<keyword evidence="2" id="KW-1185">Reference proteome</keyword>
<dbReference type="Proteomes" id="UP000019132">
    <property type="component" value="Unassembled WGS sequence"/>
</dbReference>
<dbReference type="STRING" id="431595.K3WQ92"/>
<reference evidence="1" key="3">
    <citation type="submission" date="2015-02" db="UniProtKB">
        <authorList>
            <consortium name="EnsemblProtists"/>
        </authorList>
    </citation>
    <scope>IDENTIFICATION</scope>
    <source>
        <strain evidence="1">DAOM BR144</strain>
    </source>
</reference>
<dbReference type="EMBL" id="GL376560">
    <property type="status" value="NOT_ANNOTATED_CDS"/>
    <property type="molecule type" value="Genomic_DNA"/>
</dbReference>
<dbReference type="InParanoid" id="K3WQ92"/>
<proteinExistence type="predicted"/>
<sequence length="99" mass="11491">MPTNSLILQHRSHTFSITLQIMLQGDTIHPEKLCYLFRRLITLAESKSIAFEWLEQFVQLAGSLDVTIPEDDMEWLVAKAWNIVSNMCILLWHTKMSSD</sequence>
<reference evidence="2" key="2">
    <citation type="submission" date="2010-04" db="EMBL/GenBank/DDBJ databases">
        <authorList>
            <person name="Buell R."/>
            <person name="Hamilton J."/>
            <person name="Hostetler J."/>
        </authorList>
    </citation>
    <scope>NUCLEOTIDE SEQUENCE [LARGE SCALE GENOMIC DNA]</scope>
    <source>
        <strain evidence="2">DAOM:BR144</strain>
    </source>
</reference>
<dbReference type="EnsemblProtists" id="PYU1_T007134">
    <property type="protein sequence ID" value="PYU1_T007134"/>
    <property type="gene ID" value="PYU1_G007119"/>
</dbReference>